<comment type="similarity">
    <text evidence="7 8">Belongs to the drug/metabolite transporter (DMT) superfamily. Small multidrug resistance (SMR) (TC 2.A.7.1) family.</text>
</comment>
<evidence type="ECO:0000256" key="3">
    <source>
        <dbReference type="ARBA" id="ARBA00022475"/>
    </source>
</evidence>
<comment type="subcellular location">
    <subcellularLocation>
        <location evidence="1 8">Cell membrane</location>
        <topology evidence="1 8">Multi-pass membrane protein</topology>
    </subcellularLocation>
</comment>
<feature type="transmembrane region" description="Helical" evidence="9">
    <location>
        <begin position="36"/>
        <end position="54"/>
    </location>
</feature>
<evidence type="ECO:0000313" key="10">
    <source>
        <dbReference type="EMBL" id="MBW3096110.1"/>
    </source>
</evidence>
<gene>
    <name evidence="10" type="ORF">KY465_02325</name>
</gene>
<evidence type="ECO:0000256" key="7">
    <source>
        <dbReference type="ARBA" id="ARBA00038032"/>
    </source>
</evidence>
<name>A0ABS6WK10_9HYPH</name>
<evidence type="ECO:0000256" key="2">
    <source>
        <dbReference type="ARBA" id="ARBA00022448"/>
    </source>
</evidence>
<dbReference type="RefSeq" id="WP_219158031.1">
    <property type="nucleotide sequence ID" value="NZ_JAHWQX010000001.1"/>
</dbReference>
<dbReference type="InterPro" id="IPR000390">
    <property type="entry name" value="Small_drug/metabolite_transptr"/>
</dbReference>
<accession>A0ABS6WK10</accession>
<keyword evidence="5 9" id="KW-1133">Transmembrane helix</keyword>
<evidence type="ECO:0000256" key="8">
    <source>
        <dbReference type="RuleBase" id="RU003942"/>
    </source>
</evidence>
<keyword evidence="11" id="KW-1185">Reference proteome</keyword>
<feature type="transmembrane region" description="Helical" evidence="9">
    <location>
        <begin position="61"/>
        <end position="82"/>
    </location>
</feature>
<dbReference type="PANTHER" id="PTHR30561:SF1">
    <property type="entry name" value="MULTIDRUG TRANSPORTER EMRE"/>
    <property type="match status" value="1"/>
</dbReference>
<evidence type="ECO:0000313" key="11">
    <source>
        <dbReference type="Proteomes" id="UP001430804"/>
    </source>
</evidence>
<proteinExistence type="inferred from homology"/>
<evidence type="ECO:0000256" key="5">
    <source>
        <dbReference type="ARBA" id="ARBA00022989"/>
    </source>
</evidence>
<organism evidence="10 11">
    <name type="scientific">Pseudohoeflea coraliihabitans</name>
    <dbReference type="NCBI Taxonomy" id="2860393"/>
    <lineage>
        <taxon>Bacteria</taxon>
        <taxon>Pseudomonadati</taxon>
        <taxon>Pseudomonadota</taxon>
        <taxon>Alphaproteobacteria</taxon>
        <taxon>Hyphomicrobiales</taxon>
        <taxon>Rhizobiaceae</taxon>
        <taxon>Pseudohoeflea</taxon>
    </lineage>
</organism>
<reference evidence="10" key="1">
    <citation type="submission" date="2021-07" db="EMBL/GenBank/DDBJ databases">
        <title>Pseudohoeflea marina sp. nov. a polyhydroxyalcanoate-producing bacterium.</title>
        <authorList>
            <person name="Zheng W."/>
            <person name="Yu S."/>
            <person name="Huang Y."/>
        </authorList>
    </citation>
    <scope>NUCLEOTIDE SEQUENCE</scope>
    <source>
        <strain evidence="10">DP4N28-3</strain>
    </source>
</reference>
<sequence>MNALVVNLVLLVAIAAEVVATTALARSDGFTRLWPSLIAGIGYAFAIWLLAYALRFMPAGIVYAVWSGAGIVLIALVAWLLYGQTLDLPAIIGIALIIAGVAILNLWSDATLH</sequence>
<evidence type="ECO:0000256" key="6">
    <source>
        <dbReference type="ARBA" id="ARBA00023136"/>
    </source>
</evidence>
<evidence type="ECO:0000256" key="4">
    <source>
        <dbReference type="ARBA" id="ARBA00022692"/>
    </source>
</evidence>
<dbReference type="Proteomes" id="UP001430804">
    <property type="component" value="Unassembled WGS sequence"/>
</dbReference>
<evidence type="ECO:0000256" key="9">
    <source>
        <dbReference type="SAM" id="Phobius"/>
    </source>
</evidence>
<evidence type="ECO:0000256" key="1">
    <source>
        <dbReference type="ARBA" id="ARBA00004651"/>
    </source>
</evidence>
<protein>
    <submittedName>
        <fullName evidence="10">EamA family transporter</fullName>
    </submittedName>
</protein>
<keyword evidence="4 8" id="KW-0812">Transmembrane</keyword>
<comment type="caution">
    <text evidence="10">The sequence shown here is derived from an EMBL/GenBank/DDBJ whole genome shotgun (WGS) entry which is preliminary data.</text>
</comment>
<dbReference type="InterPro" id="IPR045324">
    <property type="entry name" value="Small_multidrug_res"/>
</dbReference>
<keyword evidence="6 9" id="KW-0472">Membrane</keyword>
<dbReference type="Pfam" id="PF00893">
    <property type="entry name" value="Multi_Drug_Res"/>
    <property type="match status" value="1"/>
</dbReference>
<dbReference type="PANTHER" id="PTHR30561">
    <property type="entry name" value="SMR FAMILY PROTON-DEPENDENT DRUG EFFLUX TRANSPORTER SUGE"/>
    <property type="match status" value="1"/>
</dbReference>
<keyword evidence="2" id="KW-0813">Transport</keyword>
<feature type="transmembrane region" description="Helical" evidence="9">
    <location>
        <begin position="88"/>
        <end position="107"/>
    </location>
</feature>
<keyword evidence="3" id="KW-1003">Cell membrane</keyword>
<dbReference type="EMBL" id="JAHWQX010000001">
    <property type="protein sequence ID" value="MBW3096110.1"/>
    <property type="molecule type" value="Genomic_DNA"/>
</dbReference>